<dbReference type="Proteomes" id="UP000053105">
    <property type="component" value="Unassembled WGS sequence"/>
</dbReference>
<reference evidence="2 3" key="1">
    <citation type="submission" date="2015-07" db="EMBL/GenBank/DDBJ databases">
        <title>The genome of Melipona quadrifasciata.</title>
        <authorList>
            <person name="Pan H."/>
            <person name="Kapheim K."/>
        </authorList>
    </citation>
    <scope>NUCLEOTIDE SEQUENCE [LARGE SCALE GENOMIC DNA]</scope>
    <source>
        <strain evidence="2">0111107301</strain>
        <tissue evidence="2">Whole body</tissue>
    </source>
</reference>
<evidence type="ECO:0000313" key="2">
    <source>
        <dbReference type="EMBL" id="KOX68691.1"/>
    </source>
</evidence>
<organism evidence="2 3">
    <name type="scientific">Melipona quadrifasciata</name>
    <dbReference type="NCBI Taxonomy" id="166423"/>
    <lineage>
        <taxon>Eukaryota</taxon>
        <taxon>Metazoa</taxon>
        <taxon>Ecdysozoa</taxon>
        <taxon>Arthropoda</taxon>
        <taxon>Hexapoda</taxon>
        <taxon>Insecta</taxon>
        <taxon>Pterygota</taxon>
        <taxon>Neoptera</taxon>
        <taxon>Endopterygota</taxon>
        <taxon>Hymenoptera</taxon>
        <taxon>Apocrita</taxon>
        <taxon>Aculeata</taxon>
        <taxon>Apoidea</taxon>
        <taxon>Anthophila</taxon>
        <taxon>Apidae</taxon>
        <taxon>Melipona</taxon>
    </lineage>
</organism>
<protein>
    <submittedName>
        <fullName evidence="2">Uncharacterized protein</fullName>
    </submittedName>
</protein>
<evidence type="ECO:0000313" key="3">
    <source>
        <dbReference type="Proteomes" id="UP000053105"/>
    </source>
</evidence>
<feature type="region of interest" description="Disordered" evidence="1">
    <location>
        <begin position="70"/>
        <end position="101"/>
    </location>
</feature>
<feature type="compositionally biased region" description="Basic and acidic residues" evidence="1">
    <location>
        <begin position="78"/>
        <end position="101"/>
    </location>
</feature>
<dbReference type="EMBL" id="KQ435922">
    <property type="protein sequence ID" value="KOX68691.1"/>
    <property type="molecule type" value="Genomic_DNA"/>
</dbReference>
<name>A0A0N0BCI5_9HYME</name>
<evidence type="ECO:0000256" key="1">
    <source>
        <dbReference type="SAM" id="MobiDB-lite"/>
    </source>
</evidence>
<sequence>MFQGQLVRDTAAWKLSVTHDVLPKRHFCVATHRSAAVLALPTGMDVPFEVQECKPTQAHLGEYIAVKVKKNRKRREKHNNETQDDDKRSLTDEQSVNDEKQ</sequence>
<proteinExistence type="predicted"/>
<accession>A0A0N0BCI5</accession>
<gene>
    <name evidence="2" type="ORF">WN51_04177</name>
</gene>
<keyword evidence="3" id="KW-1185">Reference proteome</keyword>
<dbReference type="AlphaFoldDB" id="A0A0N0BCI5"/>